<comment type="caution">
    <text evidence="2">The sequence shown here is derived from an EMBL/GenBank/DDBJ whole genome shotgun (WGS) entry which is preliminary data.</text>
</comment>
<evidence type="ECO:0000313" key="2">
    <source>
        <dbReference type="EMBL" id="MBB4666960.1"/>
    </source>
</evidence>
<reference evidence="2 3" key="1">
    <citation type="submission" date="2020-08" db="EMBL/GenBank/DDBJ databases">
        <title>Sequencing the genomes of 1000 actinobacteria strains.</title>
        <authorList>
            <person name="Klenk H.-P."/>
        </authorList>
    </citation>
    <scope>NUCLEOTIDE SEQUENCE [LARGE SCALE GENOMIC DNA]</scope>
    <source>
        <strain evidence="2 3">DSM 24947</strain>
    </source>
</reference>
<dbReference type="RefSeq" id="WP_281385742.1">
    <property type="nucleotide sequence ID" value="NZ_JACHMD010000001.1"/>
</dbReference>
<dbReference type="EMBL" id="JACHMD010000001">
    <property type="protein sequence ID" value="MBB4666960.1"/>
    <property type="molecule type" value="Genomic_DNA"/>
</dbReference>
<keyword evidence="3" id="KW-1185">Reference proteome</keyword>
<dbReference type="Proteomes" id="UP000573729">
    <property type="component" value="Unassembled WGS sequence"/>
</dbReference>
<proteinExistence type="predicted"/>
<name>A0A7W7BQK7_9MICO</name>
<sequence length="40" mass="4402">MTAFEFVQWVLAVFVLAVAGLILAAMSAGFVRSFRRGRRG</sequence>
<dbReference type="AlphaFoldDB" id="A0A7W7BQK7"/>
<keyword evidence="1" id="KW-1133">Transmembrane helix</keyword>
<gene>
    <name evidence="2" type="ORF">BKA24_001669</name>
</gene>
<feature type="transmembrane region" description="Helical" evidence="1">
    <location>
        <begin position="6"/>
        <end position="31"/>
    </location>
</feature>
<accession>A0A7W7BQK7</accession>
<evidence type="ECO:0000313" key="3">
    <source>
        <dbReference type="Proteomes" id="UP000573729"/>
    </source>
</evidence>
<evidence type="ECO:0000256" key="1">
    <source>
        <dbReference type="SAM" id="Phobius"/>
    </source>
</evidence>
<protein>
    <submittedName>
        <fullName evidence="2">Uncharacterized protein</fullName>
    </submittedName>
</protein>
<keyword evidence="1" id="KW-0472">Membrane</keyword>
<keyword evidence="1" id="KW-0812">Transmembrane</keyword>
<organism evidence="2 3">
    <name type="scientific">Microbacterium marinum</name>
    <dbReference type="NCBI Taxonomy" id="421115"/>
    <lineage>
        <taxon>Bacteria</taxon>
        <taxon>Bacillati</taxon>
        <taxon>Actinomycetota</taxon>
        <taxon>Actinomycetes</taxon>
        <taxon>Micrococcales</taxon>
        <taxon>Microbacteriaceae</taxon>
        <taxon>Microbacterium</taxon>
    </lineage>
</organism>